<reference evidence="1" key="1">
    <citation type="submission" date="2022-12" db="EMBL/GenBank/DDBJ databases">
        <title>Genome Sequence of Lasiodiplodia mahajangana.</title>
        <authorList>
            <person name="Buettner E."/>
        </authorList>
    </citation>
    <scope>NUCLEOTIDE SEQUENCE</scope>
    <source>
        <strain evidence="1">VT137</strain>
    </source>
</reference>
<name>A0ACC2JLA9_9PEZI</name>
<proteinExistence type="predicted"/>
<gene>
    <name evidence="1" type="ORF">O1611_g5648</name>
</gene>
<protein>
    <submittedName>
        <fullName evidence="1">Uncharacterized protein</fullName>
    </submittedName>
</protein>
<sequence>MSSANALADAGVRAISAGKYAEGIEKLNEALKQHAAPLWYLERSKAYLRTNQFDLALYDAEMALRIAYDRANRYQMTEAQVRRAITFFRMGRFADADVCGFWAIRLVGGAKANEDDGQQNKVADNGDYTVRVQEVEEEARPKGATPDLTAALGAQTRTKETSLQDQAFTWRIQALTQMEKLPAGHDGRKPHSLVKYPNPSHPATTTAASQDSATAVPSSGGTTNVPNTTSTRDDWEKLWAQYDTMYKKHKLRFSFYQTETSLTVDIFVKNLSPQQVAVDSQPQIIKLSPVQDASFGGFGGALVLLLSGEIKPEATKYNVKSMKIELILQKQRAGKWPAIRRENAEVVDNLTANPNQAVPFTQFYDFVTALGYNKPAELELPEFERDPSAWYTTLLEKLRTKIDTKRGSSMAPAAKTSDPSGSVLSPQPKEDMGIQTSAEKTTLNSAPAYPTSSKKGPKNWDSIDDGDGEDAAKDADVNNFFQQIYKDSDDDTRRAMMKSFIESNGTALSTSWSDAKSKTYQTQPPDGVEAKKWE</sequence>
<accession>A0ACC2JLA9</accession>
<dbReference type="EMBL" id="JAPUUL010001224">
    <property type="protein sequence ID" value="KAJ8127988.1"/>
    <property type="molecule type" value="Genomic_DNA"/>
</dbReference>
<evidence type="ECO:0000313" key="1">
    <source>
        <dbReference type="EMBL" id="KAJ8127988.1"/>
    </source>
</evidence>
<organism evidence="1 2">
    <name type="scientific">Lasiodiplodia mahajangana</name>
    <dbReference type="NCBI Taxonomy" id="1108764"/>
    <lineage>
        <taxon>Eukaryota</taxon>
        <taxon>Fungi</taxon>
        <taxon>Dikarya</taxon>
        <taxon>Ascomycota</taxon>
        <taxon>Pezizomycotina</taxon>
        <taxon>Dothideomycetes</taxon>
        <taxon>Dothideomycetes incertae sedis</taxon>
        <taxon>Botryosphaeriales</taxon>
        <taxon>Botryosphaeriaceae</taxon>
        <taxon>Lasiodiplodia</taxon>
    </lineage>
</organism>
<keyword evidence="2" id="KW-1185">Reference proteome</keyword>
<evidence type="ECO:0000313" key="2">
    <source>
        <dbReference type="Proteomes" id="UP001153332"/>
    </source>
</evidence>
<dbReference type="Proteomes" id="UP001153332">
    <property type="component" value="Unassembled WGS sequence"/>
</dbReference>
<comment type="caution">
    <text evidence="1">The sequence shown here is derived from an EMBL/GenBank/DDBJ whole genome shotgun (WGS) entry which is preliminary data.</text>
</comment>